<dbReference type="RefSeq" id="XP_009835488.1">
    <property type="nucleotide sequence ID" value="XM_009837186.1"/>
</dbReference>
<evidence type="ECO:0000256" key="1">
    <source>
        <dbReference type="SAM" id="MobiDB-lite"/>
    </source>
</evidence>
<dbReference type="OrthoDB" id="69782at2759"/>
<dbReference type="EMBL" id="KI913142">
    <property type="protein sequence ID" value="ETV74984.1"/>
    <property type="molecule type" value="Genomic_DNA"/>
</dbReference>
<accession>W4G7E2</accession>
<dbReference type="AlphaFoldDB" id="W4G7E2"/>
<dbReference type="STRING" id="112090.W4G7E2"/>
<feature type="region of interest" description="Disordered" evidence="1">
    <location>
        <begin position="21"/>
        <end position="41"/>
    </location>
</feature>
<dbReference type="GeneID" id="20812585"/>
<name>W4G7E2_APHAT</name>
<gene>
    <name evidence="2" type="ORF">H257_10589</name>
</gene>
<dbReference type="VEuPathDB" id="FungiDB:H257_10589"/>
<reference evidence="2" key="1">
    <citation type="submission" date="2013-12" db="EMBL/GenBank/DDBJ databases">
        <title>The Genome Sequence of Aphanomyces astaci APO3.</title>
        <authorList>
            <consortium name="The Broad Institute Genomics Platform"/>
            <person name="Russ C."/>
            <person name="Tyler B."/>
            <person name="van West P."/>
            <person name="Dieguez-Uribeondo J."/>
            <person name="Young S.K."/>
            <person name="Zeng Q."/>
            <person name="Gargeya S."/>
            <person name="Fitzgerald M."/>
            <person name="Abouelleil A."/>
            <person name="Alvarado L."/>
            <person name="Chapman S.B."/>
            <person name="Gainer-Dewar J."/>
            <person name="Goldberg J."/>
            <person name="Griggs A."/>
            <person name="Gujja S."/>
            <person name="Hansen M."/>
            <person name="Howarth C."/>
            <person name="Imamovic A."/>
            <person name="Ireland A."/>
            <person name="Larimer J."/>
            <person name="McCowan C."/>
            <person name="Murphy C."/>
            <person name="Pearson M."/>
            <person name="Poon T.W."/>
            <person name="Priest M."/>
            <person name="Roberts A."/>
            <person name="Saif S."/>
            <person name="Shea T."/>
            <person name="Sykes S."/>
            <person name="Wortman J."/>
            <person name="Nusbaum C."/>
            <person name="Birren B."/>
        </authorList>
    </citation>
    <scope>NUCLEOTIDE SEQUENCE [LARGE SCALE GENOMIC DNA]</scope>
    <source>
        <strain evidence="2">APO3</strain>
    </source>
</reference>
<sequence>MPQATTAAIIDESSVSLDRVLDTETEPEPTPKTTSSSLEDDVKGLQAQVSALSAEITHLHEQLESAEAERQPLRRSLSMKDQVVSDLTGRVADLERRLAHDKAEYDKAVSNRDQSIDALQSKVRDLKRETNVLTDDYESVSEEKHELEEQLDKEHTQLINLQDELAEMDTLVADLRAEIDRLNQRNEQDVMAAEEAQHTATAAQQALEDAAADTAAKLIALTQANEALEDALAAAVARHATGTTEYQGQVDALKLEHDAHVTSLERRQQVVDLECATLQAALAQAQAAAASTSTAQEDLEIKVAQLEAANTAQANDWANVERGWKKRVQELTDRCDEAVAAAADVQLGRDHAVAMNAQLTSEVETLNQRSVWNPVIHAVCLFAGIAFGMKAFQGPVA</sequence>
<organism evidence="2">
    <name type="scientific">Aphanomyces astaci</name>
    <name type="common">Crayfish plague agent</name>
    <dbReference type="NCBI Taxonomy" id="112090"/>
    <lineage>
        <taxon>Eukaryota</taxon>
        <taxon>Sar</taxon>
        <taxon>Stramenopiles</taxon>
        <taxon>Oomycota</taxon>
        <taxon>Saprolegniomycetes</taxon>
        <taxon>Saprolegniales</taxon>
        <taxon>Verrucalvaceae</taxon>
        <taxon>Aphanomyces</taxon>
    </lineage>
</organism>
<protein>
    <submittedName>
        <fullName evidence="2">Uncharacterized protein</fullName>
    </submittedName>
</protein>
<proteinExistence type="predicted"/>
<dbReference type="Gene3D" id="1.10.287.1490">
    <property type="match status" value="1"/>
</dbReference>
<evidence type="ECO:0000313" key="2">
    <source>
        <dbReference type="EMBL" id="ETV74984.1"/>
    </source>
</evidence>